<keyword evidence="1" id="KW-0472">Membrane</keyword>
<dbReference type="STRING" id="84588.SYNW1579"/>
<feature type="transmembrane region" description="Helical" evidence="1">
    <location>
        <begin position="82"/>
        <end position="101"/>
    </location>
</feature>
<reference evidence="2 3" key="1">
    <citation type="journal article" date="2003" name="Nature">
        <title>The genome of a motile marine Synechococcus.</title>
        <authorList>
            <person name="Palenik B."/>
            <person name="Brahamsha B."/>
            <person name="Larimer F."/>
            <person name="Land M."/>
            <person name="Hauser L."/>
            <person name="Chain P."/>
            <person name="Lamerdin J."/>
            <person name="Regala W."/>
            <person name="Allen E.A."/>
            <person name="McCarren J."/>
            <person name="Paulsen I."/>
            <person name="Dufresne A."/>
            <person name="Partensky F."/>
            <person name="Webb E."/>
            <person name="Waterbury J."/>
        </authorList>
    </citation>
    <scope>NUCLEOTIDE SEQUENCE [LARGE SCALE GENOMIC DNA]</scope>
    <source>
        <strain evidence="2 3">WH8102</strain>
    </source>
</reference>
<feature type="transmembrane region" description="Helical" evidence="1">
    <location>
        <begin position="113"/>
        <end position="134"/>
    </location>
</feature>
<keyword evidence="3" id="KW-1185">Reference proteome</keyword>
<sequence length="237" mass="26553">MSTSPGGWKPRAFLLKYLKLAGSTMPFIDRIKSPGEIYVLLITFIFTEQFDRNLDLEAVEEGAVKNFLEISHSFLDALTNHVQPIGAGFFTYTFILIVLRLSGKKARRSIDLLAIFLSACWIVELVIMNLLLVAPIKSPVLLIIELLLFIPIILICFTWWYWRMNHGRSERNLSPAIAGMDGLGALEYFFFAAEACFDYSGDSCKTSTSKIVRLLNGFVVLDVFGLTLSRAVDLAIG</sequence>
<dbReference type="AlphaFoldDB" id="Q7U5W2"/>
<dbReference type="HOGENOM" id="CLU_1293798_0_0_3"/>
<keyword evidence="1" id="KW-0812">Transmembrane</keyword>
<keyword evidence="1" id="KW-1133">Transmembrane helix</keyword>
<proteinExistence type="predicted"/>
<dbReference type="KEGG" id="syw:SYNW1579"/>
<gene>
    <name evidence="2" type="ordered locus">SYNW1579</name>
</gene>
<feature type="transmembrane region" description="Helical" evidence="1">
    <location>
        <begin position="140"/>
        <end position="162"/>
    </location>
</feature>
<evidence type="ECO:0000313" key="3">
    <source>
        <dbReference type="Proteomes" id="UP000001422"/>
    </source>
</evidence>
<protein>
    <submittedName>
        <fullName evidence="2">Uncharacterized protein</fullName>
    </submittedName>
</protein>
<dbReference type="EMBL" id="BX569693">
    <property type="protein sequence ID" value="CAE08094.1"/>
    <property type="molecule type" value="Genomic_DNA"/>
</dbReference>
<organism evidence="2 3">
    <name type="scientific">Parasynechococcus marenigrum (strain WH8102)</name>
    <dbReference type="NCBI Taxonomy" id="84588"/>
    <lineage>
        <taxon>Bacteria</taxon>
        <taxon>Bacillati</taxon>
        <taxon>Cyanobacteriota</taxon>
        <taxon>Cyanophyceae</taxon>
        <taxon>Synechococcales</taxon>
        <taxon>Prochlorococcaceae</taxon>
        <taxon>Parasynechococcus</taxon>
        <taxon>Parasynechococcus marenigrum</taxon>
    </lineage>
</organism>
<evidence type="ECO:0000313" key="2">
    <source>
        <dbReference type="EMBL" id="CAE08094.1"/>
    </source>
</evidence>
<dbReference type="RefSeq" id="WP_011128443.1">
    <property type="nucleotide sequence ID" value="NC_005070.1"/>
</dbReference>
<dbReference type="eggNOG" id="ENOG5030SGS">
    <property type="taxonomic scope" value="Bacteria"/>
</dbReference>
<accession>Q7U5W2</accession>
<dbReference type="Proteomes" id="UP000001422">
    <property type="component" value="Chromosome"/>
</dbReference>
<evidence type="ECO:0000256" key="1">
    <source>
        <dbReference type="SAM" id="Phobius"/>
    </source>
</evidence>
<name>Q7U5W2_PARMW</name>